<dbReference type="InterPro" id="IPR026906">
    <property type="entry name" value="LRR_5"/>
</dbReference>
<dbReference type="Proteomes" id="UP001230220">
    <property type="component" value="Unassembled WGS sequence"/>
</dbReference>
<gene>
    <name evidence="3" type="ORF">J2S15_002781</name>
</gene>
<feature type="region of interest" description="Disordered" evidence="1">
    <location>
        <begin position="536"/>
        <end position="587"/>
    </location>
</feature>
<keyword evidence="2" id="KW-0812">Transmembrane</keyword>
<dbReference type="EMBL" id="JAUSUR010000005">
    <property type="protein sequence ID" value="MDQ0362028.1"/>
    <property type="molecule type" value="Genomic_DNA"/>
</dbReference>
<dbReference type="PANTHER" id="PTHR45661">
    <property type="entry name" value="SURFACE ANTIGEN"/>
    <property type="match status" value="1"/>
</dbReference>
<evidence type="ECO:0008006" key="5">
    <source>
        <dbReference type="Google" id="ProtNLM"/>
    </source>
</evidence>
<feature type="compositionally biased region" description="Low complexity" evidence="1">
    <location>
        <begin position="559"/>
        <end position="578"/>
    </location>
</feature>
<evidence type="ECO:0000256" key="2">
    <source>
        <dbReference type="SAM" id="Phobius"/>
    </source>
</evidence>
<dbReference type="Gene3D" id="3.80.10.10">
    <property type="entry name" value="Ribonuclease Inhibitor"/>
    <property type="match status" value="1"/>
</dbReference>
<comment type="caution">
    <text evidence="3">The sequence shown here is derived from an EMBL/GenBank/DDBJ whole genome shotgun (WGS) entry which is preliminary data.</text>
</comment>
<dbReference type="InterPro" id="IPR032675">
    <property type="entry name" value="LRR_dom_sf"/>
</dbReference>
<reference evidence="3 4" key="1">
    <citation type="submission" date="2023-07" db="EMBL/GenBank/DDBJ databases">
        <title>Genomic Encyclopedia of Type Strains, Phase IV (KMG-IV): sequencing the most valuable type-strain genomes for metagenomic binning, comparative biology and taxonomic classification.</title>
        <authorList>
            <person name="Goeker M."/>
        </authorList>
    </citation>
    <scope>NUCLEOTIDE SEQUENCE [LARGE SCALE GENOMIC DNA]</scope>
    <source>
        <strain evidence="3 4">DSM 16784</strain>
    </source>
</reference>
<accession>A0ABU0E539</accession>
<dbReference type="RefSeq" id="WP_307409270.1">
    <property type="nucleotide sequence ID" value="NZ_JAUSUR010000005.1"/>
</dbReference>
<dbReference type="Pfam" id="PF13306">
    <property type="entry name" value="LRR_5"/>
    <property type="match status" value="1"/>
</dbReference>
<name>A0ABU0E539_9FIRM</name>
<dbReference type="PANTHER" id="PTHR45661:SF3">
    <property type="entry name" value="IG-LIKE DOMAIN-CONTAINING PROTEIN"/>
    <property type="match status" value="1"/>
</dbReference>
<keyword evidence="2" id="KW-1133">Transmembrane helix</keyword>
<proteinExistence type="predicted"/>
<keyword evidence="4" id="KW-1185">Reference proteome</keyword>
<evidence type="ECO:0000313" key="4">
    <source>
        <dbReference type="Proteomes" id="UP001230220"/>
    </source>
</evidence>
<organism evidence="3 4">
    <name type="scientific">Breznakia pachnodae</name>
    <dbReference type="NCBI Taxonomy" id="265178"/>
    <lineage>
        <taxon>Bacteria</taxon>
        <taxon>Bacillati</taxon>
        <taxon>Bacillota</taxon>
        <taxon>Erysipelotrichia</taxon>
        <taxon>Erysipelotrichales</taxon>
        <taxon>Erysipelotrichaceae</taxon>
        <taxon>Breznakia</taxon>
    </lineage>
</organism>
<dbReference type="SUPFAM" id="SSF52058">
    <property type="entry name" value="L domain-like"/>
    <property type="match status" value="1"/>
</dbReference>
<protein>
    <recommendedName>
        <fullName evidence="5">Leucine-rich repeat domain-containing protein</fullName>
    </recommendedName>
</protein>
<evidence type="ECO:0000313" key="3">
    <source>
        <dbReference type="EMBL" id="MDQ0362028.1"/>
    </source>
</evidence>
<feature type="transmembrane region" description="Helical" evidence="2">
    <location>
        <begin position="597"/>
        <end position="615"/>
    </location>
</feature>
<keyword evidence="2" id="KW-0472">Membrane</keyword>
<sequence>MKKIGKIFIIVSFIFISVIQISSTKVQGYVNQTFYVASDLVSYRVLSEEGATGTVEVVKFEQAYVPVQKYVLNLPETVDYNGVTYTVVSIADKAFAPSWNGYYQSRMIGEVVIPDTVTHIGEYAFNGNEITSLVLPNNGITIGDYAFLSNKLTEITFPENIGSIGNGAFGLNQELTSITFSEGFAQNAKSNVFDYSAVETLVIPSYMKEIPAGLMARSAYLKNLTIEEGVTHINNSAFNGMFGGSITEVTLPESLEYIGDSAFACHPIESIRIPKNVQHIGKYPFRYSEIKSIFLDDENAIDLFLDPASPDVLTQTTDTVTDIYAAKIVANYTTDTLLTNDINENDTVEFKLTDLDTVYKVIKQYNGETSEYVDADSTLATVPCDFSIPLVIEWYKDDVLIDGETGTSLTQTMDEAGDYKYYAKVNGIKLNDIDVIVTAVPEITISINPNQTEVIQGASASFTATLENDTANAGVIWSIEDAKSKDTAITPLTKSTSQATLVVGKDEIVNSVITIKATSISDPTKVAVATITVKKKKDHSVKPTDPTKPVDPIDPVNPVSPSKPGTPSVPSVKPSVVPNTEVTDVSNGVNTFDTTTTIPYGLLVILSTGLIVLIGRTRRIKE</sequence>
<dbReference type="InterPro" id="IPR053139">
    <property type="entry name" value="Surface_bspA-like"/>
</dbReference>
<evidence type="ECO:0000256" key="1">
    <source>
        <dbReference type="SAM" id="MobiDB-lite"/>
    </source>
</evidence>